<comment type="caution">
    <text evidence="2">The sequence shown here is derived from an EMBL/GenBank/DDBJ whole genome shotgun (WGS) entry which is preliminary data.</text>
</comment>
<feature type="transmembrane region" description="Helical" evidence="1">
    <location>
        <begin position="76"/>
        <end position="93"/>
    </location>
</feature>
<evidence type="ECO:0000313" key="2">
    <source>
        <dbReference type="EMBL" id="TEB31772.1"/>
    </source>
</evidence>
<name>A0A4Y7TDX9_COPMI</name>
<keyword evidence="1" id="KW-0812">Transmembrane</keyword>
<dbReference type="EMBL" id="QPFP01000017">
    <property type="protein sequence ID" value="TEB31772.1"/>
    <property type="molecule type" value="Genomic_DNA"/>
</dbReference>
<feature type="transmembrane region" description="Helical" evidence="1">
    <location>
        <begin position="113"/>
        <end position="134"/>
    </location>
</feature>
<feature type="transmembrane region" description="Helical" evidence="1">
    <location>
        <begin position="42"/>
        <end position="64"/>
    </location>
</feature>
<keyword evidence="3" id="KW-1185">Reference proteome</keyword>
<keyword evidence="1" id="KW-1133">Transmembrane helix</keyword>
<keyword evidence="1" id="KW-0472">Membrane</keyword>
<dbReference type="OrthoDB" id="10515408at2759"/>
<dbReference type="AlphaFoldDB" id="A0A4Y7TDX9"/>
<accession>A0A4Y7TDX9</accession>
<dbReference type="Proteomes" id="UP000298030">
    <property type="component" value="Unassembled WGS sequence"/>
</dbReference>
<sequence length="167" mass="18224">MAINLNRDFPIFRKYAFLLVALLSATCLGLSAFIVHNVSRDGLGILSLITSVFSLVLVVVLYLTSLKAATSTFTPIATELAFLTLVWILWLVSGALTLTRSYRWWFSNEAEALGALSLTSFSILMLYTVILGTLSASAHSRGATDVWRASAKLFDWNEGSTPGSLQI</sequence>
<protein>
    <recommendedName>
        <fullName evidence="4">MARVEL domain-containing protein</fullName>
    </recommendedName>
</protein>
<evidence type="ECO:0000313" key="3">
    <source>
        <dbReference type="Proteomes" id="UP000298030"/>
    </source>
</evidence>
<feature type="transmembrane region" description="Helical" evidence="1">
    <location>
        <begin position="15"/>
        <end position="36"/>
    </location>
</feature>
<reference evidence="2 3" key="1">
    <citation type="journal article" date="2019" name="Nat. Ecol. Evol.">
        <title>Megaphylogeny resolves global patterns of mushroom evolution.</title>
        <authorList>
            <person name="Varga T."/>
            <person name="Krizsan K."/>
            <person name="Foldi C."/>
            <person name="Dima B."/>
            <person name="Sanchez-Garcia M."/>
            <person name="Sanchez-Ramirez S."/>
            <person name="Szollosi G.J."/>
            <person name="Szarkandi J.G."/>
            <person name="Papp V."/>
            <person name="Albert L."/>
            <person name="Andreopoulos W."/>
            <person name="Angelini C."/>
            <person name="Antonin V."/>
            <person name="Barry K.W."/>
            <person name="Bougher N.L."/>
            <person name="Buchanan P."/>
            <person name="Buyck B."/>
            <person name="Bense V."/>
            <person name="Catcheside P."/>
            <person name="Chovatia M."/>
            <person name="Cooper J."/>
            <person name="Damon W."/>
            <person name="Desjardin D."/>
            <person name="Finy P."/>
            <person name="Geml J."/>
            <person name="Haridas S."/>
            <person name="Hughes K."/>
            <person name="Justo A."/>
            <person name="Karasinski D."/>
            <person name="Kautmanova I."/>
            <person name="Kiss B."/>
            <person name="Kocsube S."/>
            <person name="Kotiranta H."/>
            <person name="LaButti K.M."/>
            <person name="Lechner B.E."/>
            <person name="Liimatainen K."/>
            <person name="Lipzen A."/>
            <person name="Lukacs Z."/>
            <person name="Mihaltcheva S."/>
            <person name="Morgado L.N."/>
            <person name="Niskanen T."/>
            <person name="Noordeloos M.E."/>
            <person name="Ohm R.A."/>
            <person name="Ortiz-Santana B."/>
            <person name="Ovrebo C."/>
            <person name="Racz N."/>
            <person name="Riley R."/>
            <person name="Savchenko A."/>
            <person name="Shiryaev A."/>
            <person name="Soop K."/>
            <person name="Spirin V."/>
            <person name="Szebenyi C."/>
            <person name="Tomsovsky M."/>
            <person name="Tulloss R.E."/>
            <person name="Uehling J."/>
            <person name="Grigoriev I.V."/>
            <person name="Vagvolgyi C."/>
            <person name="Papp T."/>
            <person name="Martin F.M."/>
            <person name="Miettinen O."/>
            <person name="Hibbett D.S."/>
            <person name="Nagy L.G."/>
        </authorList>
    </citation>
    <scope>NUCLEOTIDE SEQUENCE [LARGE SCALE GENOMIC DNA]</scope>
    <source>
        <strain evidence="2 3">FP101781</strain>
    </source>
</reference>
<organism evidence="2 3">
    <name type="scientific">Coprinellus micaceus</name>
    <name type="common">Glistening ink-cap mushroom</name>
    <name type="synonym">Coprinus micaceus</name>
    <dbReference type="NCBI Taxonomy" id="71717"/>
    <lineage>
        <taxon>Eukaryota</taxon>
        <taxon>Fungi</taxon>
        <taxon>Dikarya</taxon>
        <taxon>Basidiomycota</taxon>
        <taxon>Agaricomycotina</taxon>
        <taxon>Agaricomycetes</taxon>
        <taxon>Agaricomycetidae</taxon>
        <taxon>Agaricales</taxon>
        <taxon>Agaricineae</taxon>
        <taxon>Psathyrellaceae</taxon>
        <taxon>Coprinellus</taxon>
    </lineage>
</organism>
<evidence type="ECO:0000256" key="1">
    <source>
        <dbReference type="SAM" id="Phobius"/>
    </source>
</evidence>
<gene>
    <name evidence="2" type="ORF">FA13DRAFT_307530</name>
</gene>
<evidence type="ECO:0008006" key="4">
    <source>
        <dbReference type="Google" id="ProtNLM"/>
    </source>
</evidence>
<proteinExistence type="predicted"/>